<dbReference type="PROSITE" id="PS50076">
    <property type="entry name" value="DNAJ_2"/>
    <property type="match status" value="1"/>
</dbReference>
<dbReference type="PANTHER" id="PTHR44303">
    <property type="entry name" value="DNAJ HOMOLOG SUBFAMILY C MEMBER 16"/>
    <property type="match status" value="1"/>
</dbReference>
<name>A0AAD7LE16_QUISA</name>
<dbReference type="PANTHER" id="PTHR44303:SF2">
    <property type="entry name" value="DNAJ HOMOLOG SUBFAMILY C MEMBER 16"/>
    <property type="match status" value="1"/>
</dbReference>
<organism evidence="4 5">
    <name type="scientific">Quillaja saponaria</name>
    <name type="common">Soap bark tree</name>
    <dbReference type="NCBI Taxonomy" id="32244"/>
    <lineage>
        <taxon>Eukaryota</taxon>
        <taxon>Viridiplantae</taxon>
        <taxon>Streptophyta</taxon>
        <taxon>Embryophyta</taxon>
        <taxon>Tracheophyta</taxon>
        <taxon>Spermatophyta</taxon>
        <taxon>Magnoliopsida</taxon>
        <taxon>eudicotyledons</taxon>
        <taxon>Gunneridae</taxon>
        <taxon>Pentapetalae</taxon>
        <taxon>rosids</taxon>
        <taxon>fabids</taxon>
        <taxon>Fabales</taxon>
        <taxon>Quillajaceae</taxon>
        <taxon>Quillaja</taxon>
    </lineage>
</organism>
<dbReference type="Gene3D" id="1.10.287.110">
    <property type="entry name" value="DnaJ domain"/>
    <property type="match status" value="1"/>
</dbReference>
<feature type="transmembrane region" description="Helical" evidence="2">
    <location>
        <begin position="20"/>
        <end position="41"/>
    </location>
</feature>
<evidence type="ECO:0000256" key="1">
    <source>
        <dbReference type="SAM" id="MobiDB-lite"/>
    </source>
</evidence>
<keyword evidence="5" id="KW-1185">Reference proteome</keyword>
<dbReference type="Pfam" id="PF00226">
    <property type="entry name" value="DnaJ"/>
    <property type="match status" value="1"/>
</dbReference>
<dbReference type="EMBL" id="JARAOO010000009">
    <property type="protein sequence ID" value="KAJ7956418.1"/>
    <property type="molecule type" value="Genomic_DNA"/>
</dbReference>
<feature type="compositionally biased region" description="Polar residues" evidence="1">
    <location>
        <begin position="642"/>
        <end position="651"/>
    </location>
</feature>
<evidence type="ECO:0000313" key="5">
    <source>
        <dbReference type="Proteomes" id="UP001163823"/>
    </source>
</evidence>
<dbReference type="Proteomes" id="UP001163823">
    <property type="component" value="Chromosome 9"/>
</dbReference>
<evidence type="ECO:0000313" key="4">
    <source>
        <dbReference type="EMBL" id="KAJ7956418.1"/>
    </source>
</evidence>
<dbReference type="InterPro" id="IPR052448">
    <property type="entry name" value="DnaJ_C16_autophagy_reg"/>
</dbReference>
<feature type="domain" description="J" evidence="3">
    <location>
        <begin position="48"/>
        <end position="110"/>
    </location>
</feature>
<accession>A0AAD7LE16</accession>
<proteinExistence type="predicted"/>
<keyword evidence="4" id="KW-0346">Stress response</keyword>
<keyword evidence="2" id="KW-0812">Transmembrane</keyword>
<feature type="region of interest" description="Disordered" evidence="1">
    <location>
        <begin position="642"/>
        <end position="695"/>
    </location>
</feature>
<reference evidence="4" key="1">
    <citation type="journal article" date="2023" name="Science">
        <title>Elucidation of the pathway for biosynthesis of saponin adjuvants from the soapbark tree.</title>
        <authorList>
            <person name="Reed J."/>
            <person name="Orme A."/>
            <person name="El-Demerdash A."/>
            <person name="Owen C."/>
            <person name="Martin L.B.B."/>
            <person name="Misra R.C."/>
            <person name="Kikuchi S."/>
            <person name="Rejzek M."/>
            <person name="Martin A.C."/>
            <person name="Harkess A."/>
            <person name="Leebens-Mack J."/>
            <person name="Louveau T."/>
            <person name="Stephenson M.J."/>
            <person name="Osbourn A."/>
        </authorList>
    </citation>
    <scope>NUCLEOTIDE SEQUENCE</scope>
    <source>
        <strain evidence="4">S10</strain>
    </source>
</reference>
<dbReference type="InterPro" id="IPR001623">
    <property type="entry name" value="DnaJ_domain"/>
</dbReference>
<keyword evidence="2" id="KW-1133">Transmembrane helix</keyword>
<dbReference type="InterPro" id="IPR036869">
    <property type="entry name" value="J_dom_sf"/>
</dbReference>
<dbReference type="AlphaFoldDB" id="A0AAD7LE16"/>
<protein>
    <submittedName>
        <fullName evidence="4">DNAJ heat shock N-terminal domain-containing protein</fullName>
    </submittedName>
</protein>
<dbReference type="CDD" id="cd06257">
    <property type="entry name" value="DnaJ"/>
    <property type="match status" value="1"/>
</dbReference>
<comment type="caution">
    <text evidence="4">The sequence shown here is derived from an EMBL/GenBank/DDBJ whole genome shotgun (WGS) entry which is preliminary data.</text>
</comment>
<dbReference type="KEGG" id="qsa:O6P43_022866"/>
<evidence type="ECO:0000259" key="3">
    <source>
        <dbReference type="PROSITE" id="PS50076"/>
    </source>
</evidence>
<sequence length="695" mass="79363">MATRVPSEPVARSYSMASTIKAYSLPLILFAGAIFYQLFVIPKAFPSSHYDVLGIKRYSSIEEVKEAYEKLDSKWKTGMEVQDTVDFIKIRYAYEMLTNPSWKRDYDIFGIDEQLHVVENAKKQYAGRSSSELDFPLLDTTSSGSGDYAFNIITSKDFQSLFPDAKPWLVQLYSLGSRRCAQFSDVWKRIDYLLDGVAHTGMLELGEVQLAAYLAEKTSTGKPFFRNGLPSLIAIPSGCQAASCLFRFEGELSVDAITDWFATTVLGLPRIIYYTKETLVQNFLAKTSPHKVKVIFFSTTGERAAPFIRQASRDYWAYASFAFIIWREEEFSLWQKAFEVESAPAIVFLKDPGLKPIVHHGSVNNSWFLKIMEHNKRLELPQLRSVSSMELGCDPRGYSRAGYDTVVWYCAILAGRPGMELNKMRESMCRIQELLSKHNESNGEYKDQSLATAADAFRKKRLTFAWLDGEKQKDYCNFYLSPETSHDTCGPRRDLNDVPQLFVVRYQRNNSNGNLKTEEEPRSIWDLHVKDLDPASQYVSTYKGPNENLQIGQWISGLIKDGDSRDLPVSRFKTPALVPEDREPVWSRSVQRIPLENMKQRTRGIMSRIYDSMGDPRIGPSLLLGALISYGTIWLWRSQPAPVTQSNQPNHPTYERSRRQRDRSQTSSNKYRPPSVTDLEPKDSFQMPLSDSESE</sequence>
<dbReference type="SUPFAM" id="SSF46565">
    <property type="entry name" value="Chaperone J-domain"/>
    <property type="match status" value="1"/>
</dbReference>
<evidence type="ECO:0000256" key="2">
    <source>
        <dbReference type="SAM" id="Phobius"/>
    </source>
</evidence>
<gene>
    <name evidence="4" type="ORF">O6P43_022866</name>
</gene>
<keyword evidence="2" id="KW-0472">Membrane</keyword>